<comment type="similarity">
    <text evidence="2">Belongs to the nucleotide-sugar transporter family. CMP-Sialate:CMP antiporter (TC 2.A.7.12) subfamily.</text>
</comment>
<name>A0AAD5H022_9CHLO</name>
<feature type="transmembrane region" description="Helical" evidence="6">
    <location>
        <begin position="204"/>
        <end position="222"/>
    </location>
</feature>
<reference evidence="8" key="1">
    <citation type="submission" date="2020-11" db="EMBL/GenBank/DDBJ databases">
        <title>Chlorella ohadii genome sequencing and assembly.</title>
        <authorList>
            <person name="Murik O."/>
            <person name="Treves H."/>
            <person name="Kedem I."/>
            <person name="Shotland Y."/>
            <person name="Kaplan A."/>
        </authorList>
    </citation>
    <scope>NUCLEOTIDE SEQUENCE</scope>
    <source>
        <strain evidence="8">1</strain>
    </source>
</reference>
<dbReference type="GO" id="GO:0000139">
    <property type="term" value="C:Golgi membrane"/>
    <property type="evidence" value="ECO:0007669"/>
    <property type="project" value="InterPro"/>
</dbReference>
<evidence type="ECO:0000256" key="2">
    <source>
        <dbReference type="ARBA" id="ARBA00006447"/>
    </source>
</evidence>
<dbReference type="InterPro" id="IPR037185">
    <property type="entry name" value="EmrE-like"/>
</dbReference>
<dbReference type="PANTHER" id="PTHR10231">
    <property type="entry name" value="NUCLEOTIDE-SUGAR TRANSMEMBRANE TRANSPORTER"/>
    <property type="match status" value="1"/>
</dbReference>
<feature type="transmembrane region" description="Helical" evidence="6">
    <location>
        <begin position="45"/>
        <end position="64"/>
    </location>
</feature>
<evidence type="ECO:0000256" key="4">
    <source>
        <dbReference type="ARBA" id="ARBA00022989"/>
    </source>
</evidence>
<proteinExistence type="inferred from homology"/>
<evidence type="ECO:0000256" key="3">
    <source>
        <dbReference type="ARBA" id="ARBA00022692"/>
    </source>
</evidence>
<feature type="transmembrane region" description="Helical" evidence="6">
    <location>
        <begin position="111"/>
        <end position="132"/>
    </location>
</feature>
<evidence type="ECO:0000313" key="8">
    <source>
        <dbReference type="EMBL" id="KAI7839016.1"/>
    </source>
</evidence>
<dbReference type="AlphaFoldDB" id="A0AAD5H022"/>
<dbReference type="NCBIfam" id="TIGR00803">
    <property type="entry name" value="nst"/>
    <property type="match status" value="1"/>
</dbReference>
<keyword evidence="4 6" id="KW-1133">Transmembrane helix</keyword>
<comment type="caution">
    <text evidence="8">The sequence shown here is derived from an EMBL/GenBank/DDBJ whole genome shotgun (WGS) entry which is preliminary data.</text>
</comment>
<dbReference type="GO" id="GO:0015165">
    <property type="term" value="F:pyrimidine nucleotide-sugar transmembrane transporter activity"/>
    <property type="evidence" value="ECO:0007669"/>
    <property type="project" value="InterPro"/>
</dbReference>
<feature type="transmembrane region" description="Helical" evidence="6">
    <location>
        <begin position="139"/>
        <end position="156"/>
    </location>
</feature>
<keyword evidence="7" id="KW-0732">Signal</keyword>
<keyword evidence="9" id="KW-1185">Reference proteome</keyword>
<dbReference type="Pfam" id="PF04142">
    <property type="entry name" value="Nuc_sug_transp"/>
    <property type="match status" value="2"/>
</dbReference>
<keyword evidence="5 6" id="KW-0472">Membrane</keyword>
<dbReference type="EMBL" id="JADXDR010000108">
    <property type="protein sequence ID" value="KAI7839016.1"/>
    <property type="molecule type" value="Genomic_DNA"/>
</dbReference>
<feature type="transmembrane region" description="Helical" evidence="6">
    <location>
        <begin position="242"/>
        <end position="264"/>
    </location>
</feature>
<dbReference type="PIRSF" id="PIRSF005799">
    <property type="entry name" value="UDP-gal_transpt"/>
    <property type="match status" value="1"/>
</dbReference>
<gene>
    <name evidence="8" type="ORF">COHA_007158</name>
</gene>
<evidence type="ECO:0000256" key="6">
    <source>
        <dbReference type="SAM" id="Phobius"/>
    </source>
</evidence>
<evidence type="ECO:0000256" key="7">
    <source>
        <dbReference type="SAM" id="SignalP"/>
    </source>
</evidence>
<feature type="chain" id="PRO_5042098502" evidence="7">
    <location>
        <begin position="30"/>
        <end position="373"/>
    </location>
</feature>
<keyword evidence="3 6" id="KW-0812">Transmembrane</keyword>
<feature type="signal peptide" evidence="7">
    <location>
        <begin position="1"/>
        <end position="29"/>
    </location>
</feature>
<sequence>MAATSAPSSFAPGTLLMAGLLTVLTSAQGLLTAASKTGGGYAYDFATVPFMAELTKLGISWALLARQRAADPGSVRITRDARTVALFIVPSIIYMFHNNVQFFFLKFVDPATYQILGNLKIVTTGLLLRLALRRHLSRLQWLALLLLMAGAATSQINTDCSKGTVQSVLNAPFMGYIYGCVSALLSAVAAVYTEWVLKKNNDTLYWQNMLLYGFGAFFNFLNLAHSKAASGHSWYLFEGYSLITWLVVANLAFSAFACLALASFPKAFVALNLHLPLTPTASAPPRSGLLVSWVMKFADSICKVYATSLAMLLTTLVSIARFGTQPTLQMGLGILVASVSVILYYVPPAQLAGVPEYEPVPQREREPGGKLPR</sequence>
<feature type="transmembrane region" description="Helical" evidence="6">
    <location>
        <begin position="328"/>
        <end position="346"/>
    </location>
</feature>
<feature type="transmembrane region" description="Helical" evidence="6">
    <location>
        <begin position="304"/>
        <end position="322"/>
    </location>
</feature>
<organism evidence="8 9">
    <name type="scientific">Chlorella ohadii</name>
    <dbReference type="NCBI Taxonomy" id="2649997"/>
    <lineage>
        <taxon>Eukaryota</taxon>
        <taxon>Viridiplantae</taxon>
        <taxon>Chlorophyta</taxon>
        <taxon>core chlorophytes</taxon>
        <taxon>Trebouxiophyceae</taxon>
        <taxon>Chlorellales</taxon>
        <taxon>Chlorellaceae</taxon>
        <taxon>Chlorella clade</taxon>
        <taxon>Chlorella</taxon>
    </lineage>
</organism>
<protein>
    <submittedName>
        <fullName evidence="8">Uncharacterized protein</fullName>
    </submittedName>
</protein>
<dbReference type="Proteomes" id="UP001205105">
    <property type="component" value="Unassembled WGS sequence"/>
</dbReference>
<evidence type="ECO:0000313" key="9">
    <source>
        <dbReference type="Proteomes" id="UP001205105"/>
    </source>
</evidence>
<evidence type="ECO:0000256" key="5">
    <source>
        <dbReference type="ARBA" id="ARBA00023136"/>
    </source>
</evidence>
<evidence type="ECO:0000256" key="1">
    <source>
        <dbReference type="ARBA" id="ARBA00004141"/>
    </source>
</evidence>
<feature type="transmembrane region" description="Helical" evidence="6">
    <location>
        <begin position="176"/>
        <end position="197"/>
    </location>
</feature>
<dbReference type="InterPro" id="IPR007271">
    <property type="entry name" value="Nuc_sug_transpt"/>
</dbReference>
<dbReference type="SUPFAM" id="SSF103481">
    <property type="entry name" value="Multidrug resistance efflux transporter EmrE"/>
    <property type="match status" value="1"/>
</dbReference>
<accession>A0AAD5H022</accession>
<comment type="subcellular location">
    <subcellularLocation>
        <location evidence="1">Membrane</location>
        <topology evidence="1">Multi-pass membrane protein</topology>
    </subcellularLocation>
</comment>
<feature type="transmembrane region" description="Helical" evidence="6">
    <location>
        <begin position="84"/>
        <end position="105"/>
    </location>
</feature>